<keyword evidence="3" id="KW-0418">Kinase</keyword>
<dbReference type="GO" id="GO:0016301">
    <property type="term" value="F:kinase activity"/>
    <property type="evidence" value="ECO:0007669"/>
    <property type="project" value="UniProtKB-KW"/>
</dbReference>
<dbReference type="STRING" id="1328760.A0A165AJK6"/>
<dbReference type="OrthoDB" id="2906425at2759"/>
<accession>A0A165AJK6</accession>
<name>A0A165AJK6_XYLHT</name>
<evidence type="ECO:0000256" key="1">
    <source>
        <dbReference type="SAM" id="MobiDB-lite"/>
    </source>
</evidence>
<dbReference type="InterPro" id="IPR051678">
    <property type="entry name" value="AGP_Transferase"/>
</dbReference>
<proteinExistence type="predicted"/>
<dbReference type="Proteomes" id="UP000076632">
    <property type="component" value="Unassembled WGS sequence"/>
</dbReference>
<keyword evidence="3" id="KW-0808">Transferase</keyword>
<dbReference type="InterPro" id="IPR011009">
    <property type="entry name" value="Kinase-like_dom_sf"/>
</dbReference>
<dbReference type="GeneID" id="28894644"/>
<feature type="compositionally biased region" description="Polar residues" evidence="1">
    <location>
        <begin position="10"/>
        <end position="19"/>
    </location>
</feature>
<dbReference type="InParanoid" id="A0A165AJK6"/>
<dbReference type="Pfam" id="PF01636">
    <property type="entry name" value="APH"/>
    <property type="match status" value="1"/>
</dbReference>
<gene>
    <name evidence="3" type="ORF">L228DRAFT_174407</name>
</gene>
<protein>
    <submittedName>
        <fullName evidence="3">Kinase-like protein</fullName>
    </submittedName>
</protein>
<dbReference type="CDD" id="cd05120">
    <property type="entry name" value="APH_ChoK_like"/>
    <property type="match status" value="1"/>
</dbReference>
<feature type="region of interest" description="Disordered" evidence="1">
    <location>
        <begin position="1"/>
        <end position="24"/>
    </location>
</feature>
<dbReference type="EMBL" id="KV407462">
    <property type="protein sequence ID" value="KZF20585.1"/>
    <property type="molecule type" value="Genomic_DNA"/>
</dbReference>
<reference evidence="3 4" key="1">
    <citation type="journal article" date="2016" name="Fungal Biol.">
        <title>The genome of Xylona heveae provides a window into fungal endophytism.</title>
        <authorList>
            <person name="Gazis R."/>
            <person name="Kuo A."/>
            <person name="Riley R."/>
            <person name="LaButti K."/>
            <person name="Lipzen A."/>
            <person name="Lin J."/>
            <person name="Amirebrahimi M."/>
            <person name="Hesse C.N."/>
            <person name="Spatafora J.W."/>
            <person name="Henrissat B."/>
            <person name="Hainaut M."/>
            <person name="Grigoriev I.V."/>
            <person name="Hibbett D.S."/>
        </authorList>
    </citation>
    <scope>NUCLEOTIDE SEQUENCE [LARGE SCALE GENOMIC DNA]</scope>
    <source>
        <strain evidence="3 4">TC161</strain>
    </source>
</reference>
<dbReference type="OMA" id="TMRFISQ"/>
<keyword evidence="4" id="KW-1185">Reference proteome</keyword>
<feature type="domain" description="Aminoglycoside phosphotransferase" evidence="2">
    <location>
        <begin position="74"/>
        <end position="269"/>
    </location>
</feature>
<dbReference type="InterPro" id="IPR002575">
    <property type="entry name" value="Aminoglycoside_PTrfase"/>
</dbReference>
<evidence type="ECO:0000259" key="2">
    <source>
        <dbReference type="Pfam" id="PF01636"/>
    </source>
</evidence>
<sequence length="289" mass="33079">MRIFHHSKENSALQDSASSPHAGLSKPIKATRFRRFSTLATIAILKHFRPQRGRVLLLTKRLCVKYGPLINLSEASAMEFVARNTSIPTPRVRCSFVRNGCTYIVMDRIRGEHIGHNWVSRSPESKAKIYAQLKRMVKQMRAISPPGPGVSDVDGGAIYDCRLPGPSLKFGPFDTIHDFHKYLHGGLEPHPDHFPEISQLIEMHNGPWPPPVFTHGDLSSLNILARGDDVVGIIDWETAGWFPHYWEYTTAWQVNPQNYFWREEIDNFLDAMPRELAMEQIRLKYFGDF</sequence>
<evidence type="ECO:0000313" key="4">
    <source>
        <dbReference type="Proteomes" id="UP000076632"/>
    </source>
</evidence>
<dbReference type="RefSeq" id="XP_018186140.1">
    <property type="nucleotide sequence ID" value="XM_018329507.1"/>
</dbReference>
<dbReference type="PANTHER" id="PTHR21310">
    <property type="entry name" value="AMINOGLYCOSIDE PHOSPHOTRANSFERASE-RELATED-RELATED"/>
    <property type="match status" value="1"/>
</dbReference>
<dbReference type="SUPFAM" id="SSF56112">
    <property type="entry name" value="Protein kinase-like (PK-like)"/>
    <property type="match status" value="1"/>
</dbReference>
<organism evidence="3 4">
    <name type="scientific">Xylona heveae (strain CBS 132557 / TC161)</name>
    <dbReference type="NCBI Taxonomy" id="1328760"/>
    <lineage>
        <taxon>Eukaryota</taxon>
        <taxon>Fungi</taxon>
        <taxon>Dikarya</taxon>
        <taxon>Ascomycota</taxon>
        <taxon>Pezizomycotina</taxon>
        <taxon>Xylonomycetes</taxon>
        <taxon>Xylonales</taxon>
        <taxon>Xylonaceae</taxon>
        <taxon>Xylona</taxon>
    </lineage>
</organism>
<dbReference type="PANTHER" id="PTHR21310:SF55">
    <property type="entry name" value="AMINOGLYCOSIDE PHOSPHOTRANSFERASE DOMAIN-CONTAINING PROTEIN"/>
    <property type="match status" value="1"/>
</dbReference>
<dbReference type="Gene3D" id="3.90.1200.10">
    <property type="match status" value="1"/>
</dbReference>
<evidence type="ECO:0000313" key="3">
    <source>
        <dbReference type="EMBL" id="KZF20585.1"/>
    </source>
</evidence>
<dbReference type="AlphaFoldDB" id="A0A165AJK6"/>